<protein>
    <recommendedName>
        <fullName evidence="2">Thiamine-monophosphate kinase</fullName>
        <shortName evidence="2">TMP kinase</shortName>
        <shortName evidence="2">Thiamine-phosphate kinase</shortName>
        <ecNumber evidence="2">2.7.4.16</ecNumber>
    </recommendedName>
</protein>
<dbReference type="Proteomes" id="UP000003688">
    <property type="component" value="Unassembled WGS sequence"/>
</dbReference>
<evidence type="ECO:0000259" key="3">
    <source>
        <dbReference type="Pfam" id="PF00586"/>
    </source>
</evidence>
<dbReference type="OrthoDB" id="9802811at2"/>
<dbReference type="GO" id="GO:0009030">
    <property type="term" value="F:thiamine-phosphate kinase activity"/>
    <property type="evidence" value="ECO:0007669"/>
    <property type="project" value="UniProtKB-UniRule"/>
</dbReference>
<dbReference type="PIRSF" id="PIRSF005303">
    <property type="entry name" value="Thiam_monoph_kin"/>
    <property type="match status" value="1"/>
</dbReference>
<feature type="binding site" evidence="2">
    <location>
        <position position="197"/>
    </location>
    <ligand>
        <name>Mg(2+)</name>
        <dbReference type="ChEBI" id="CHEBI:18420"/>
        <label>5</label>
    </ligand>
</feature>
<dbReference type="Gene3D" id="3.90.650.10">
    <property type="entry name" value="PurM-like C-terminal domain"/>
    <property type="match status" value="1"/>
</dbReference>
<evidence type="ECO:0000313" key="5">
    <source>
        <dbReference type="Proteomes" id="UP000003688"/>
    </source>
</evidence>
<comment type="function">
    <text evidence="2">Catalyzes the ATP-dependent phosphorylation of thiamine-monophosphate (TMP) to form thiamine-pyrophosphate (TPP), the active form of vitamin B1.</text>
</comment>
<dbReference type="GO" id="GO:0005524">
    <property type="term" value="F:ATP binding"/>
    <property type="evidence" value="ECO:0007669"/>
    <property type="project" value="UniProtKB-UniRule"/>
</dbReference>
<feature type="binding site" evidence="2">
    <location>
        <position position="73"/>
    </location>
    <ligand>
        <name>Mg(2+)</name>
        <dbReference type="ChEBI" id="CHEBI:18420"/>
        <label>4</label>
    </ligand>
</feature>
<dbReference type="EC" id="2.7.4.16" evidence="2"/>
<keyword evidence="2" id="KW-0067">ATP-binding</keyword>
<feature type="binding site" evidence="2">
    <location>
        <position position="249"/>
    </location>
    <ligand>
        <name>substrate</name>
    </ligand>
</feature>
<comment type="miscellaneous">
    <text evidence="2">Reaction mechanism of ThiL seems to utilize a direct, inline transfer of the gamma-phosphate of ATP to TMP rather than a phosphorylated enzyme intermediate.</text>
</comment>
<dbReference type="InterPro" id="IPR016188">
    <property type="entry name" value="PurM-like_N"/>
</dbReference>
<keyword evidence="1 2" id="KW-0784">Thiamine biosynthesis</keyword>
<keyword evidence="2" id="KW-0479">Metal-binding</keyword>
<keyword evidence="2" id="KW-0547">Nucleotide-binding</keyword>
<dbReference type="GO" id="GO:0009228">
    <property type="term" value="P:thiamine biosynthetic process"/>
    <property type="evidence" value="ECO:0007669"/>
    <property type="project" value="UniProtKB-KW"/>
</dbReference>
<feature type="binding site" evidence="2">
    <location>
        <position position="27"/>
    </location>
    <ligand>
        <name>Mg(2+)</name>
        <dbReference type="ChEBI" id="CHEBI:18420"/>
        <label>4</label>
    </ligand>
</feature>
<feature type="domain" description="PurM-like N-terminal" evidence="3">
    <location>
        <begin position="25"/>
        <end position="139"/>
    </location>
</feature>
<evidence type="ECO:0000256" key="2">
    <source>
        <dbReference type="HAMAP-Rule" id="MF_02128"/>
    </source>
</evidence>
<dbReference type="Pfam" id="PF00586">
    <property type="entry name" value="AIRS"/>
    <property type="match status" value="1"/>
</dbReference>
<feature type="binding site" evidence="2">
    <location>
        <position position="194"/>
    </location>
    <ligand>
        <name>Mg(2+)</name>
        <dbReference type="ChEBI" id="CHEBI:18420"/>
        <label>3</label>
    </ligand>
</feature>
<dbReference type="PANTHER" id="PTHR30270">
    <property type="entry name" value="THIAMINE-MONOPHOSPHATE KINASE"/>
    <property type="match status" value="1"/>
</dbReference>
<keyword evidence="2" id="KW-0460">Magnesium</keyword>
<dbReference type="SUPFAM" id="SSF55326">
    <property type="entry name" value="PurM N-terminal domain-like"/>
    <property type="match status" value="1"/>
</dbReference>
<feature type="binding site" evidence="2">
    <location>
        <position position="196"/>
    </location>
    <ligand>
        <name>ATP</name>
        <dbReference type="ChEBI" id="CHEBI:30616"/>
    </ligand>
</feature>
<dbReference type="HAMAP" id="MF_02128">
    <property type="entry name" value="TMP_kinase"/>
    <property type="match status" value="1"/>
</dbReference>
<feature type="binding site" evidence="2">
    <location>
        <position position="45"/>
    </location>
    <ligand>
        <name>Mg(2+)</name>
        <dbReference type="ChEBI" id="CHEBI:18420"/>
        <label>2</label>
    </ligand>
</feature>
<comment type="similarity">
    <text evidence="2">Belongs to the thiamine-monophosphate kinase family.</text>
</comment>
<feature type="binding site" evidence="2">
    <location>
        <position position="73"/>
    </location>
    <ligand>
        <name>Mg(2+)</name>
        <dbReference type="ChEBI" id="CHEBI:18420"/>
        <label>2</label>
    </ligand>
</feature>
<feature type="binding site" evidence="2">
    <location>
        <position position="147"/>
    </location>
    <ligand>
        <name>ATP</name>
        <dbReference type="ChEBI" id="CHEBI:30616"/>
    </ligand>
</feature>
<dbReference type="STRING" id="320771.Cflav_PD6426"/>
<comment type="caution">
    <text evidence="2">Lacks conserved residue(s) required for the propagation of feature annotation.</text>
</comment>
<dbReference type="GO" id="GO:0009229">
    <property type="term" value="P:thiamine diphosphate biosynthetic process"/>
    <property type="evidence" value="ECO:0007669"/>
    <property type="project" value="UniProtKB-UniRule"/>
</dbReference>
<dbReference type="RefSeq" id="WP_007413903.1">
    <property type="nucleotide sequence ID" value="NZ_ABOX02000006.1"/>
</dbReference>
<dbReference type="PANTHER" id="PTHR30270:SF0">
    <property type="entry name" value="THIAMINE-MONOPHOSPHATE KINASE"/>
    <property type="match status" value="1"/>
</dbReference>
<dbReference type="SUPFAM" id="SSF56042">
    <property type="entry name" value="PurM C-terminal domain-like"/>
    <property type="match status" value="1"/>
</dbReference>
<dbReference type="UniPathway" id="UPA00060">
    <property type="reaction ID" value="UER00142"/>
</dbReference>
<dbReference type="InterPro" id="IPR036676">
    <property type="entry name" value="PurM-like_C_sf"/>
</dbReference>
<dbReference type="Gene3D" id="3.30.1330.10">
    <property type="entry name" value="PurM-like, N-terminal domain"/>
    <property type="match status" value="1"/>
</dbReference>
<feature type="binding site" evidence="2">
    <location>
        <position position="27"/>
    </location>
    <ligand>
        <name>Mg(2+)</name>
        <dbReference type="ChEBI" id="CHEBI:18420"/>
        <label>3</label>
    </ligand>
</feature>
<comment type="pathway">
    <text evidence="2">Cofactor biosynthesis; thiamine diphosphate biosynthesis; thiamine diphosphate from thiamine phosphate: step 1/1.</text>
</comment>
<feature type="binding site" evidence="2">
    <location>
        <position position="103"/>
    </location>
    <ligand>
        <name>ATP</name>
        <dbReference type="ChEBI" id="CHEBI:30616"/>
    </ligand>
</feature>
<reference evidence="4 5" key="1">
    <citation type="journal article" date="2011" name="J. Bacteriol.">
        <title>Genome sequence of 'Pedosphaera parvula' Ellin514, an aerobic Verrucomicrobial isolate from pasture soil.</title>
        <authorList>
            <person name="Kant R."/>
            <person name="van Passel M.W."/>
            <person name="Sangwan P."/>
            <person name="Palva A."/>
            <person name="Lucas S."/>
            <person name="Copeland A."/>
            <person name="Lapidus A."/>
            <person name="Glavina Del Rio T."/>
            <person name="Dalin E."/>
            <person name="Tice H."/>
            <person name="Bruce D."/>
            <person name="Goodwin L."/>
            <person name="Pitluck S."/>
            <person name="Chertkov O."/>
            <person name="Larimer F.W."/>
            <person name="Land M.L."/>
            <person name="Hauser L."/>
            <person name="Brettin T.S."/>
            <person name="Detter J.C."/>
            <person name="Han S."/>
            <person name="de Vos W.M."/>
            <person name="Janssen P.H."/>
            <person name="Smidt H."/>
        </authorList>
    </citation>
    <scope>NUCLEOTIDE SEQUENCE [LARGE SCALE GENOMIC DNA]</scope>
    <source>
        <strain evidence="4 5">Ellin514</strain>
    </source>
</reference>
<dbReference type="InterPro" id="IPR036921">
    <property type="entry name" value="PurM-like_N_sf"/>
</dbReference>
<feature type="binding site" evidence="2">
    <location>
        <position position="45"/>
    </location>
    <ligand>
        <name>Mg(2+)</name>
        <dbReference type="ChEBI" id="CHEBI:18420"/>
        <label>1</label>
    </ligand>
</feature>
<name>B9XDK5_PEDPL</name>
<sequence>MNEFELIGKLTRSLPANKSLVTGAGDDCAVLDLGIPDRLVLFKTDAVVEGFHFTSETPPEKVGRKALGRCISDIAAMAGTPNSALITLALPRHYDLDYVEGIYAGLGELARKFDVSIAGGETTTNPERILISISLLGTVEREKCIFRSGALAGDAIFVTGELGGSISGKHLDFEPRLTEAHWLRDHFAIHSMIDLSDGLAGDLRHLLKASHVGSELMASAIPVSREAKLASKAESSAKPPLLAALTDGEDFELLFTIASKDAVPLLDGWKHQFPKVKLSCIGKVTAGEGINLRDKQGIRPLTAHGYVHLK</sequence>
<comment type="catalytic activity">
    <reaction evidence="2">
        <text>thiamine phosphate + ATP = thiamine diphosphate + ADP</text>
        <dbReference type="Rhea" id="RHEA:15913"/>
        <dbReference type="ChEBI" id="CHEBI:30616"/>
        <dbReference type="ChEBI" id="CHEBI:37575"/>
        <dbReference type="ChEBI" id="CHEBI:58937"/>
        <dbReference type="ChEBI" id="CHEBI:456216"/>
        <dbReference type="EC" id="2.7.4.16"/>
    </reaction>
</comment>
<evidence type="ECO:0000313" key="4">
    <source>
        <dbReference type="EMBL" id="EEF62151.1"/>
    </source>
</evidence>
<dbReference type="CDD" id="cd02194">
    <property type="entry name" value="ThiL"/>
    <property type="match status" value="1"/>
</dbReference>
<comment type="caution">
    <text evidence="4">The sequence shown here is derived from an EMBL/GenBank/DDBJ whole genome shotgun (WGS) entry which is preliminary data.</text>
</comment>
<feature type="binding site" evidence="2">
    <location>
        <position position="52"/>
    </location>
    <ligand>
        <name>substrate</name>
    </ligand>
</feature>
<dbReference type="AlphaFoldDB" id="B9XDK5"/>
<gene>
    <name evidence="2" type="primary">thiL</name>
    <name evidence="4" type="ORF">Cflav_PD6426</name>
</gene>
<feature type="binding site" evidence="2">
    <location>
        <position position="73"/>
    </location>
    <ligand>
        <name>Mg(2+)</name>
        <dbReference type="ChEBI" id="CHEBI:18420"/>
        <label>3</label>
    </ligand>
</feature>
<evidence type="ECO:0000256" key="1">
    <source>
        <dbReference type="ARBA" id="ARBA00022977"/>
    </source>
</evidence>
<organism evidence="4 5">
    <name type="scientific">Pedosphaera parvula (strain Ellin514)</name>
    <dbReference type="NCBI Taxonomy" id="320771"/>
    <lineage>
        <taxon>Bacteria</taxon>
        <taxon>Pseudomonadati</taxon>
        <taxon>Verrucomicrobiota</taxon>
        <taxon>Pedosphaerae</taxon>
        <taxon>Pedosphaerales</taxon>
        <taxon>Pedosphaeraceae</taxon>
        <taxon>Pedosphaera</taxon>
    </lineage>
</organism>
<keyword evidence="5" id="KW-1185">Reference proteome</keyword>
<dbReference type="InterPro" id="IPR006283">
    <property type="entry name" value="ThiL-like"/>
</dbReference>
<dbReference type="EMBL" id="ABOX02000006">
    <property type="protein sequence ID" value="EEF62151.1"/>
    <property type="molecule type" value="Genomic_DNA"/>
</dbReference>
<keyword evidence="2" id="KW-0808">Transferase</keyword>
<feature type="binding site" evidence="2">
    <location>
        <position position="306"/>
    </location>
    <ligand>
        <name>substrate</name>
    </ligand>
</feature>
<dbReference type="GO" id="GO:0000287">
    <property type="term" value="F:magnesium ion binding"/>
    <property type="evidence" value="ECO:0007669"/>
    <property type="project" value="UniProtKB-UniRule"/>
</dbReference>
<feature type="binding site" evidence="2">
    <location>
        <position position="44"/>
    </location>
    <ligand>
        <name>Mg(2+)</name>
        <dbReference type="ChEBI" id="CHEBI:18420"/>
        <label>1</label>
    </ligand>
</feature>
<accession>B9XDK5</accession>
<proteinExistence type="inferred from homology"/>
<keyword evidence="2 4" id="KW-0418">Kinase</keyword>